<dbReference type="InterPro" id="IPR029058">
    <property type="entry name" value="AB_hydrolase_fold"/>
</dbReference>
<accession>A0A165Q590</accession>
<protein>
    <submittedName>
        <fullName evidence="2">Alpha/beta-hydrolase</fullName>
    </submittedName>
</protein>
<dbReference type="InParanoid" id="A0A165Q590"/>
<organism evidence="2 3">
    <name type="scientific">Exidia glandulosa HHB12029</name>
    <dbReference type="NCBI Taxonomy" id="1314781"/>
    <lineage>
        <taxon>Eukaryota</taxon>
        <taxon>Fungi</taxon>
        <taxon>Dikarya</taxon>
        <taxon>Basidiomycota</taxon>
        <taxon>Agaricomycotina</taxon>
        <taxon>Agaricomycetes</taxon>
        <taxon>Auriculariales</taxon>
        <taxon>Exidiaceae</taxon>
        <taxon>Exidia</taxon>
    </lineage>
</organism>
<reference evidence="2 3" key="1">
    <citation type="journal article" date="2016" name="Mol. Biol. Evol.">
        <title>Comparative Genomics of Early-Diverging Mushroom-Forming Fungi Provides Insights into the Origins of Lignocellulose Decay Capabilities.</title>
        <authorList>
            <person name="Nagy L.G."/>
            <person name="Riley R."/>
            <person name="Tritt A."/>
            <person name="Adam C."/>
            <person name="Daum C."/>
            <person name="Floudas D."/>
            <person name="Sun H."/>
            <person name="Yadav J.S."/>
            <person name="Pangilinan J."/>
            <person name="Larsson K.H."/>
            <person name="Matsuura K."/>
            <person name="Barry K."/>
            <person name="Labutti K."/>
            <person name="Kuo R."/>
            <person name="Ohm R.A."/>
            <person name="Bhattacharya S.S."/>
            <person name="Shirouzu T."/>
            <person name="Yoshinaga Y."/>
            <person name="Martin F.M."/>
            <person name="Grigoriev I.V."/>
            <person name="Hibbett D.S."/>
        </authorList>
    </citation>
    <scope>NUCLEOTIDE SEQUENCE [LARGE SCALE GENOMIC DNA]</scope>
    <source>
        <strain evidence="2 3">HHB12029</strain>
    </source>
</reference>
<feature type="domain" description="Dienelactone hydrolase" evidence="1">
    <location>
        <begin position="27"/>
        <end position="249"/>
    </location>
</feature>
<dbReference type="Proteomes" id="UP000077266">
    <property type="component" value="Unassembled WGS sequence"/>
</dbReference>
<keyword evidence="3" id="KW-1185">Reference proteome</keyword>
<dbReference type="PANTHER" id="PTHR17630">
    <property type="entry name" value="DIENELACTONE HYDROLASE"/>
    <property type="match status" value="1"/>
</dbReference>
<keyword evidence="2" id="KW-0378">Hydrolase</keyword>
<dbReference type="EMBL" id="KV425885">
    <property type="protein sequence ID" value="KZW03102.1"/>
    <property type="molecule type" value="Genomic_DNA"/>
</dbReference>
<gene>
    <name evidence="2" type="ORF">EXIGLDRAFT_664713</name>
</gene>
<dbReference type="SUPFAM" id="SSF53474">
    <property type="entry name" value="alpha/beta-Hydrolases"/>
    <property type="match status" value="1"/>
</dbReference>
<dbReference type="PANTHER" id="PTHR17630:SF44">
    <property type="entry name" value="PROTEIN AIM2"/>
    <property type="match status" value="1"/>
</dbReference>
<evidence type="ECO:0000313" key="2">
    <source>
        <dbReference type="EMBL" id="KZW03102.1"/>
    </source>
</evidence>
<dbReference type="AlphaFoldDB" id="A0A165Q590"/>
<dbReference type="STRING" id="1314781.A0A165Q590"/>
<dbReference type="GO" id="GO:0016787">
    <property type="term" value="F:hydrolase activity"/>
    <property type="evidence" value="ECO:0007669"/>
    <property type="project" value="UniProtKB-KW"/>
</dbReference>
<dbReference type="Gene3D" id="3.40.50.1820">
    <property type="entry name" value="alpha/beta hydrolase"/>
    <property type="match status" value="1"/>
</dbReference>
<dbReference type="Pfam" id="PF01738">
    <property type="entry name" value="DLH"/>
    <property type="match status" value="1"/>
</dbReference>
<dbReference type="InterPro" id="IPR002925">
    <property type="entry name" value="Dienelactn_hydro"/>
</dbReference>
<dbReference type="OrthoDB" id="17560at2759"/>
<evidence type="ECO:0000313" key="3">
    <source>
        <dbReference type="Proteomes" id="UP000077266"/>
    </source>
</evidence>
<proteinExistence type="predicted"/>
<name>A0A165Q590_EXIGL</name>
<evidence type="ECO:0000259" key="1">
    <source>
        <dbReference type="Pfam" id="PF01738"/>
    </source>
</evidence>
<sequence length="250" mass="27570">MSFCKDCVVAVTHEGTPTGKIEQIGGVDTYVALPEGDYPKDKAVLFLTDVFGIKFPNNQLLADDFARNGFAVYMPDYLHDDPITDSMFGDPNWNIGRDWFPTHTAEQTRPLLDKVIAGLRERGITTFGATGYCFGGRYSVDLAFENAVKAIVISHPSLLQVPADFEKLLATSSVPLLINSCETDEMFPLEAQAKTDELLGSGKYKAGYERTYWPGCTHGFAVRGDMSVPEIKAGKEGAFKAAVEWFIKYL</sequence>